<dbReference type="PANTHER" id="PTHR43235:SF1">
    <property type="entry name" value="GLUTAMINE AMIDOTRANSFERASE PB2B2.05-RELATED"/>
    <property type="match status" value="1"/>
</dbReference>
<evidence type="ECO:0000313" key="7">
    <source>
        <dbReference type="Proteomes" id="UP000664414"/>
    </source>
</evidence>
<dbReference type="GO" id="GO:0005829">
    <property type="term" value="C:cytosol"/>
    <property type="evidence" value="ECO:0007669"/>
    <property type="project" value="TreeGrafter"/>
</dbReference>
<dbReference type="PRINTS" id="PR00097">
    <property type="entry name" value="ANTSNTHASEII"/>
</dbReference>
<evidence type="ECO:0000256" key="5">
    <source>
        <dbReference type="ARBA" id="ARBA00066788"/>
    </source>
</evidence>
<dbReference type="GO" id="GO:0033969">
    <property type="term" value="F:gamma-glutamyl-gamma-aminobutyrate hydrolase activity"/>
    <property type="evidence" value="ECO:0007669"/>
    <property type="project" value="UniProtKB-EC"/>
</dbReference>
<evidence type="ECO:0000256" key="2">
    <source>
        <dbReference type="ARBA" id="ARBA00052718"/>
    </source>
</evidence>
<proteinExistence type="inferred from homology"/>
<accession>A0A8J7TV23</accession>
<name>A0A8J7TV23_9PROT</name>
<reference evidence="6" key="1">
    <citation type="submission" date="2021-02" db="EMBL/GenBank/DDBJ databases">
        <title>Thiocyanate and organic carbon inputs drive convergent selection for specific autotrophic Afipia and Thiobacillus strains within complex microbiomes.</title>
        <authorList>
            <person name="Huddy R.J."/>
            <person name="Sachdeva R."/>
            <person name="Kadzinga F."/>
            <person name="Kantor R.S."/>
            <person name="Harrison S.T.L."/>
            <person name="Banfield J.F."/>
        </authorList>
    </citation>
    <scope>NUCLEOTIDE SEQUENCE</scope>
    <source>
        <strain evidence="6">SCN18_10_11_15_R4_P_38_20</strain>
    </source>
</reference>
<dbReference type="AlphaFoldDB" id="A0A8J7TV23"/>
<evidence type="ECO:0000256" key="3">
    <source>
        <dbReference type="ARBA" id="ARBA00055068"/>
    </source>
</evidence>
<protein>
    <recommendedName>
        <fullName evidence="5">gamma-glutamyl-gamma-aminobutyrate hydrolase</fullName>
        <ecNumber evidence="5">3.5.1.94</ecNumber>
    </recommendedName>
</protein>
<dbReference type="InterPro" id="IPR029062">
    <property type="entry name" value="Class_I_gatase-like"/>
</dbReference>
<dbReference type="EMBL" id="JAFKGL010000011">
    <property type="protein sequence ID" value="MBN9412559.1"/>
    <property type="molecule type" value="Genomic_DNA"/>
</dbReference>
<dbReference type="Proteomes" id="UP000664414">
    <property type="component" value="Unassembled WGS sequence"/>
</dbReference>
<evidence type="ECO:0000256" key="4">
    <source>
        <dbReference type="ARBA" id="ARBA00060634"/>
    </source>
</evidence>
<evidence type="ECO:0000256" key="1">
    <source>
        <dbReference type="ARBA" id="ARBA00011083"/>
    </source>
</evidence>
<dbReference type="Gene3D" id="3.40.50.880">
    <property type="match status" value="1"/>
</dbReference>
<keyword evidence="6" id="KW-0378">Hydrolase</keyword>
<comment type="similarity">
    <text evidence="1">Belongs to the peptidase C26 family.</text>
</comment>
<dbReference type="SUPFAM" id="SSF52317">
    <property type="entry name" value="Class I glutamine amidotransferase-like"/>
    <property type="match status" value="1"/>
</dbReference>
<dbReference type="PROSITE" id="PS51273">
    <property type="entry name" value="GATASE_TYPE_1"/>
    <property type="match status" value="1"/>
</dbReference>
<evidence type="ECO:0000313" key="6">
    <source>
        <dbReference type="EMBL" id="MBN9412559.1"/>
    </source>
</evidence>
<sequence length="255" mass="28584">MSRIKENFGGRVNGPSNFMVKPVIGIVLDWDDRPTYSAYPWYALRENYARVIEQAGGIPILLPHHCDQIPDFVKLISGLLIPGGDYDIDPAHYGEKICHERVVCKASRTAFELKLAQAAYQKNLPILGICGGHQLINVLMGGTLIQHIPATVESSISHEQTEPKHQATHWIHVEKESLLFKLWETSEIQVNSTHHQAIKKLGDNLKVVASASDGVIEAIEHVGERFCLGVQWHPEHLSTSYDYKIFEAFISACQK</sequence>
<organism evidence="6 7">
    <name type="scientific">Candidatus Paracaedimonas acanthamoebae</name>
    <dbReference type="NCBI Taxonomy" id="244581"/>
    <lineage>
        <taxon>Bacteria</taxon>
        <taxon>Pseudomonadati</taxon>
        <taxon>Pseudomonadota</taxon>
        <taxon>Alphaproteobacteria</taxon>
        <taxon>Holosporales</taxon>
        <taxon>Caedimonadaceae</taxon>
        <taxon>Candidatus Paracaedimonas</taxon>
    </lineage>
</organism>
<dbReference type="EC" id="3.5.1.94" evidence="5"/>
<comment type="catalytic activity">
    <reaction evidence="2">
        <text>4-(gamma-L-glutamylamino)butanoate + H2O = 4-aminobutanoate + L-glutamate</text>
        <dbReference type="Rhea" id="RHEA:19737"/>
        <dbReference type="ChEBI" id="CHEBI:15377"/>
        <dbReference type="ChEBI" id="CHEBI:29985"/>
        <dbReference type="ChEBI" id="CHEBI:58800"/>
        <dbReference type="ChEBI" id="CHEBI:59888"/>
        <dbReference type="EC" id="3.5.1.94"/>
    </reaction>
</comment>
<dbReference type="InterPro" id="IPR044668">
    <property type="entry name" value="PuuD-like"/>
</dbReference>
<dbReference type="CDD" id="cd01745">
    <property type="entry name" value="GATase1_2"/>
    <property type="match status" value="1"/>
</dbReference>
<dbReference type="InterPro" id="IPR011697">
    <property type="entry name" value="Peptidase_C26"/>
</dbReference>
<comment type="pathway">
    <text evidence="4">Amine and polyamine degradation; putrescine degradation; 4-aminobutanoate from putrescine: step 4/4.</text>
</comment>
<dbReference type="PANTHER" id="PTHR43235">
    <property type="entry name" value="GLUTAMINE AMIDOTRANSFERASE PB2B2.05-RELATED"/>
    <property type="match status" value="1"/>
</dbReference>
<dbReference type="Pfam" id="PF07722">
    <property type="entry name" value="Peptidase_C26"/>
    <property type="match status" value="1"/>
</dbReference>
<dbReference type="PRINTS" id="PR00096">
    <property type="entry name" value="GATASE"/>
</dbReference>
<comment type="function">
    <text evidence="3">Involved in the breakdown of putrescine via hydrolysis of the gamma-glutamyl linkage of gamma-glutamyl-gamma-aminobutyrate.</text>
</comment>
<dbReference type="GO" id="GO:0006598">
    <property type="term" value="P:polyamine catabolic process"/>
    <property type="evidence" value="ECO:0007669"/>
    <property type="project" value="TreeGrafter"/>
</dbReference>
<comment type="caution">
    <text evidence="6">The sequence shown here is derived from an EMBL/GenBank/DDBJ whole genome shotgun (WGS) entry which is preliminary data.</text>
</comment>
<gene>
    <name evidence="6" type="ORF">J0H12_01355</name>
</gene>
<dbReference type="FunFam" id="3.40.50.880:FF:000030">
    <property type="entry name" value="Gamma-glutamyl-gamma-aminobutyrate hydrolase PuuD"/>
    <property type="match status" value="1"/>
</dbReference>